<dbReference type="CDD" id="cd02440">
    <property type="entry name" value="AdoMet_MTases"/>
    <property type="match status" value="1"/>
</dbReference>
<keyword evidence="2" id="KW-0808">Transferase</keyword>
<feature type="domain" description="Methyltransferase type 11" evidence="1">
    <location>
        <begin position="54"/>
        <end position="151"/>
    </location>
</feature>
<evidence type="ECO:0000313" key="2">
    <source>
        <dbReference type="EMBL" id="MBA1158892.1"/>
    </source>
</evidence>
<comment type="caution">
    <text evidence="2">The sequence shown here is derived from an EMBL/GenBank/DDBJ whole genome shotgun (WGS) entry which is preliminary data.</text>
</comment>
<dbReference type="SUPFAM" id="SSF53335">
    <property type="entry name" value="S-adenosyl-L-methionine-dependent methyltransferases"/>
    <property type="match status" value="1"/>
</dbReference>
<dbReference type="Proteomes" id="UP000572984">
    <property type="component" value="Unassembled WGS sequence"/>
</dbReference>
<dbReference type="Gene3D" id="3.40.50.150">
    <property type="entry name" value="Vaccinia Virus protein VP39"/>
    <property type="match status" value="1"/>
</dbReference>
<evidence type="ECO:0000313" key="3">
    <source>
        <dbReference type="Proteomes" id="UP000572984"/>
    </source>
</evidence>
<dbReference type="Pfam" id="PF08241">
    <property type="entry name" value="Methyltransf_11"/>
    <property type="match status" value="1"/>
</dbReference>
<name>A0A838BUY5_9HYPH</name>
<dbReference type="GO" id="GO:0008757">
    <property type="term" value="F:S-adenosylmethionine-dependent methyltransferase activity"/>
    <property type="evidence" value="ECO:0007669"/>
    <property type="project" value="InterPro"/>
</dbReference>
<accession>A0A838BUY5</accession>
<dbReference type="EMBL" id="JACDXJ010000002">
    <property type="protein sequence ID" value="MBA1158892.1"/>
    <property type="molecule type" value="Genomic_DNA"/>
</dbReference>
<sequence>MSDFPRAAPSHCLSGQLGTLLGISVQRTSCVFRWQQHYWLTALLDVQPGDRILVLGCGSGLELSLCLAYGASRVVGFDPWLVKLAIAYRRNRAACLLGRLSLRHGALEALSGGIEPVNKVLCINTVEDVENRIGILRRLSDVISAGGRIIIATDAQASLGGATALGEDTRLDMIGAGWTGTRVEALPRRRGSLVCTIGHRRR</sequence>
<evidence type="ECO:0000259" key="1">
    <source>
        <dbReference type="Pfam" id="PF08241"/>
    </source>
</evidence>
<reference evidence="2 3" key="1">
    <citation type="submission" date="2020-07" db="EMBL/GenBank/DDBJ databases">
        <title>Draft genome and description of Microvirga mediterraneensis Marseille-Q2068 sp. nov.</title>
        <authorList>
            <person name="Boxberger M."/>
        </authorList>
    </citation>
    <scope>NUCLEOTIDE SEQUENCE [LARGE SCALE GENOMIC DNA]</scope>
    <source>
        <strain evidence="2 3">Marseille-Q2068</strain>
    </source>
</reference>
<proteinExistence type="predicted"/>
<dbReference type="RefSeq" id="WP_181054488.1">
    <property type="nucleotide sequence ID" value="NZ_JACDXJ010000002.1"/>
</dbReference>
<keyword evidence="2" id="KW-0489">Methyltransferase</keyword>
<gene>
    <name evidence="2" type="ORF">H0S73_22580</name>
</gene>
<organism evidence="2 3">
    <name type="scientific">Microvirga mediterraneensis</name>
    <dbReference type="NCBI Taxonomy" id="2754695"/>
    <lineage>
        <taxon>Bacteria</taxon>
        <taxon>Pseudomonadati</taxon>
        <taxon>Pseudomonadota</taxon>
        <taxon>Alphaproteobacteria</taxon>
        <taxon>Hyphomicrobiales</taxon>
        <taxon>Methylobacteriaceae</taxon>
        <taxon>Microvirga</taxon>
    </lineage>
</organism>
<keyword evidence="3" id="KW-1185">Reference proteome</keyword>
<protein>
    <submittedName>
        <fullName evidence="2">Methyltransferase domain-containing protein</fullName>
    </submittedName>
</protein>
<dbReference type="GO" id="GO:0032259">
    <property type="term" value="P:methylation"/>
    <property type="evidence" value="ECO:0007669"/>
    <property type="project" value="UniProtKB-KW"/>
</dbReference>
<dbReference type="InterPro" id="IPR013216">
    <property type="entry name" value="Methyltransf_11"/>
</dbReference>
<dbReference type="AlphaFoldDB" id="A0A838BUY5"/>
<dbReference type="InterPro" id="IPR029063">
    <property type="entry name" value="SAM-dependent_MTases_sf"/>
</dbReference>